<sequence>MSLTQCPTPGSSDAGHLLDGMPDSAAAGGEDRIGALPDDILLLVLSFLPSRESVCTCVLARRWRNLWKSVPTVLVYEEEEDSFVTSLLLLRDRVPLREFVCISSPDETPQDVEMWLRYAASCHVRVLQVEVRSYDATERLRLPNMTLVCQQLTSLYISSLELKERTLDLSSCPVLKKLEMTNCEIYAQKIVCQSLRHLVTYMCIFVSDVRTRISCPSLAALELAENVGLTPLLESMPLLVTAFVEFDADWYEREYPYDHCLNSGYYGGCGDWDCLACCHINSEGDDCVLLDGLCGATSLTLISTPKMIICTRDFKWRRIFSKLKTLYLSEWCLAADFSGLVYFLQHSPILEKLTVRLSFFRYWQQPIGRKDESYKTRKQFLVSKNLKEVEIKHRRNDERIHQFVMILVSLGVPPEHIKCSDCFSFERE</sequence>
<name>A0ACD5U3T1_AVESA</name>
<reference evidence="1" key="1">
    <citation type="submission" date="2021-05" db="EMBL/GenBank/DDBJ databases">
        <authorList>
            <person name="Scholz U."/>
            <person name="Mascher M."/>
            <person name="Fiebig A."/>
        </authorList>
    </citation>
    <scope>NUCLEOTIDE SEQUENCE [LARGE SCALE GENOMIC DNA]</scope>
</reference>
<reference evidence="1" key="2">
    <citation type="submission" date="2025-09" db="UniProtKB">
        <authorList>
            <consortium name="EnsemblPlants"/>
        </authorList>
    </citation>
    <scope>IDENTIFICATION</scope>
</reference>
<protein>
    <submittedName>
        <fullName evidence="1">Uncharacterized protein</fullName>
    </submittedName>
</protein>
<evidence type="ECO:0000313" key="1">
    <source>
        <dbReference type="EnsemblPlants" id="AVESA.00010b.r2.1DG0175530.2.CDS"/>
    </source>
</evidence>
<organism evidence="1 2">
    <name type="scientific">Avena sativa</name>
    <name type="common">Oat</name>
    <dbReference type="NCBI Taxonomy" id="4498"/>
    <lineage>
        <taxon>Eukaryota</taxon>
        <taxon>Viridiplantae</taxon>
        <taxon>Streptophyta</taxon>
        <taxon>Embryophyta</taxon>
        <taxon>Tracheophyta</taxon>
        <taxon>Spermatophyta</taxon>
        <taxon>Magnoliopsida</taxon>
        <taxon>Liliopsida</taxon>
        <taxon>Poales</taxon>
        <taxon>Poaceae</taxon>
        <taxon>BOP clade</taxon>
        <taxon>Pooideae</taxon>
        <taxon>Poodae</taxon>
        <taxon>Poeae</taxon>
        <taxon>Poeae Chloroplast Group 1 (Aveneae type)</taxon>
        <taxon>Aveninae</taxon>
        <taxon>Avena</taxon>
    </lineage>
</organism>
<evidence type="ECO:0000313" key="2">
    <source>
        <dbReference type="Proteomes" id="UP001732700"/>
    </source>
</evidence>
<keyword evidence="2" id="KW-1185">Reference proteome</keyword>
<dbReference type="EnsemblPlants" id="AVESA.00010b.r2.1DG0175530.2">
    <property type="protein sequence ID" value="AVESA.00010b.r2.1DG0175530.2.CDS"/>
    <property type="gene ID" value="AVESA.00010b.r2.1DG0175530"/>
</dbReference>
<proteinExistence type="predicted"/>
<dbReference type="Proteomes" id="UP001732700">
    <property type="component" value="Chromosome 1D"/>
</dbReference>
<accession>A0ACD5U3T1</accession>